<dbReference type="AlphaFoldDB" id="A0AAV4WA58"/>
<evidence type="ECO:0000313" key="2">
    <source>
        <dbReference type="EMBL" id="GIY78856.1"/>
    </source>
</evidence>
<reference evidence="2 3" key="1">
    <citation type="submission" date="2021-06" db="EMBL/GenBank/DDBJ databases">
        <title>Caerostris extrusa draft genome.</title>
        <authorList>
            <person name="Kono N."/>
            <person name="Arakawa K."/>
        </authorList>
    </citation>
    <scope>NUCLEOTIDE SEQUENCE [LARGE SCALE GENOMIC DNA]</scope>
</reference>
<dbReference type="Proteomes" id="UP001054945">
    <property type="component" value="Unassembled WGS sequence"/>
</dbReference>
<dbReference type="EMBL" id="BPLR01015810">
    <property type="protein sequence ID" value="GIY78856.1"/>
    <property type="molecule type" value="Genomic_DNA"/>
</dbReference>
<organism evidence="2 3">
    <name type="scientific">Caerostris extrusa</name>
    <name type="common">Bark spider</name>
    <name type="synonym">Caerostris bankana</name>
    <dbReference type="NCBI Taxonomy" id="172846"/>
    <lineage>
        <taxon>Eukaryota</taxon>
        <taxon>Metazoa</taxon>
        <taxon>Ecdysozoa</taxon>
        <taxon>Arthropoda</taxon>
        <taxon>Chelicerata</taxon>
        <taxon>Arachnida</taxon>
        <taxon>Araneae</taxon>
        <taxon>Araneomorphae</taxon>
        <taxon>Entelegynae</taxon>
        <taxon>Araneoidea</taxon>
        <taxon>Araneidae</taxon>
        <taxon>Caerostris</taxon>
    </lineage>
</organism>
<feature type="transmembrane region" description="Helical" evidence="1">
    <location>
        <begin position="7"/>
        <end position="24"/>
    </location>
</feature>
<evidence type="ECO:0000313" key="3">
    <source>
        <dbReference type="Proteomes" id="UP001054945"/>
    </source>
</evidence>
<protein>
    <submittedName>
        <fullName evidence="2">Uncharacterized protein</fullName>
    </submittedName>
</protein>
<keyword evidence="1" id="KW-1133">Transmembrane helix</keyword>
<accession>A0AAV4WA58</accession>
<keyword evidence="1" id="KW-0472">Membrane</keyword>
<gene>
    <name evidence="2" type="ORF">CEXT_478351</name>
</gene>
<comment type="caution">
    <text evidence="2">The sequence shown here is derived from an EMBL/GenBank/DDBJ whole genome shotgun (WGS) entry which is preliminary data.</text>
</comment>
<sequence>MDLDKTTAYLVTFPFVWFATNLFLFGDSSYTMLLAIYICVIELICQICKENAWMNKNNRHLTVAKEDKGIQVGALHFNKYSQTTRSSKEMSTQTSLNQLDEYSQTQNTSVVDKTVQTFVATDNSHTQTSGVYKTTEPTAKSPTIDFAYLLKRRLFMNTGYNTI</sequence>
<evidence type="ECO:0000256" key="1">
    <source>
        <dbReference type="SAM" id="Phobius"/>
    </source>
</evidence>
<keyword evidence="1" id="KW-0812">Transmembrane</keyword>
<name>A0AAV4WA58_CAEEX</name>
<proteinExistence type="predicted"/>
<keyword evidence="3" id="KW-1185">Reference proteome</keyword>
<feature type="transmembrane region" description="Helical" evidence="1">
    <location>
        <begin position="30"/>
        <end position="48"/>
    </location>
</feature>